<sequence length="807" mass="92050">MEMETAKSVEEENGNKWNDVLRTMLPPGAPVPDQDQLDYSIAIEYDGPPISSEIPKNEPLNLHSLPRRQNRIVGVGSNPDSKFSPKSRPRFKKILHNAESLSPGGSSRYSSVVPSVGEEEEWRFNSRVSSLRIQGSSQMEVRGNPMVNFRSGEVKNEGVVNVELQEKGNETFHCKSWPSTVMVRSKKKRTCFRCGKLNVLLEREACFVCDAKYCSSCLLKAMGSMPEGRKCVTCIGMPINELKRSFLGKSSRMLCRVCGPLEIKQIMKAEKECSVNQLRPEQLIVNGRQLRQDELDEIMGCPNPPVKLKPGKYWYDKDSGLWGKEGEKPDRIITSKLNVGEALQQTASNGRTGVLINGREITKTELRMLKLSKVQCPRDTAFWVYDDGSYEEEGQNNIKGNIWGKASTRLLCSLLSLPSPRLGLSGSQLGSNLDAVSFSNRSVPEYLEQKRVQKLMLLGLEGSGMGTIFKQAKFIYGNKYSPEELQDIKLLIQKNMYIYLGVLLEARERFEENALEQIDNHLDEAWKHPALQETYKRRNELDSFPDAAKYFLDRAIEISSNEYEPSEMDILLAEGVDMCNAIACLDFSLDDQSPMSESYNEHFEALPPLIKYQLIRVNSKGLVEGCKWLGMFEDSRAVIFVVALSDYDQVWYDGSGAVHNRMKASRNIFESLIKHPSFRRIPFILLLNKYDILEEKINRVPLTVCDWFEDFNPLRAHSTHQYMANYAYHYIAVKFKDIYSSVTDEKLFVWPTMAHDDITVDEAFKYIREVLRWDEIKNENLISFEDDSFYNTDACSHSPFTQQSGKN</sequence>
<dbReference type="Proteomes" id="UP000036987">
    <property type="component" value="Unassembled WGS sequence"/>
</dbReference>
<dbReference type="InterPro" id="IPR001019">
    <property type="entry name" value="Gprotein_alpha_su"/>
</dbReference>
<dbReference type="SUPFAM" id="SSF52540">
    <property type="entry name" value="P-loop containing nucleoside triphosphate hydrolases"/>
    <property type="match status" value="1"/>
</dbReference>
<dbReference type="AlphaFoldDB" id="A0A0K9PDC9"/>
<evidence type="ECO:0000313" key="6">
    <source>
        <dbReference type="EMBL" id="KMZ66237.1"/>
    </source>
</evidence>
<organism evidence="6 7">
    <name type="scientific">Zostera marina</name>
    <name type="common">Eelgrass</name>
    <dbReference type="NCBI Taxonomy" id="29655"/>
    <lineage>
        <taxon>Eukaryota</taxon>
        <taxon>Viridiplantae</taxon>
        <taxon>Streptophyta</taxon>
        <taxon>Embryophyta</taxon>
        <taxon>Tracheophyta</taxon>
        <taxon>Spermatophyta</taxon>
        <taxon>Magnoliopsida</taxon>
        <taxon>Liliopsida</taxon>
        <taxon>Zosteraceae</taxon>
        <taxon>Zostera</taxon>
    </lineage>
</organism>
<evidence type="ECO:0000256" key="1">
    <source>
        <dbReference type="ARBA" id="ARBA00022741"/>
    </source>
</evidence>
<name>A0A0K9PDC9_ZOSMR</name>
<dbReference type="OMA" id="NIWQKAS"/>
<dbReference type="CDD" id="cd00066">
    <property type="entry name" value="G-alpha"/>
    <property type="match status" value="1"/>
</dbReference>
<protein>
    <submittedName>
        <fullName evidence="6">Extra-large guanine nucleotide-binding protein 3</fullName>
    </submittedName>
</protein>
<dbReference type="Gene3D" id="1.10.400.10">
    <property type="entry name" value="GI Alpha 1, domain 2-like"/>
    <property type="match status" value="1"/>
</dbReference>
<feature type="binding site" evidence="4">
    <location>
        <position position="754"/>
    </location>
    <ligand>
        <name>GTP</name>
        <dbReference type="ChEBI" id="CHEBI:37565"/>
    </ligand>
</feature>
<dbReference type="InterPro" id="IPR011025">
    <property type="entry name" value="GproteinA_insert"/>
</dbReference>
<proteinExistence type="predicted"/>
<evidence type="ECO:0000256" key="3">
    <source>
        <dbReference type="ARBA" id="ARBA00023224"/>
    </source>
</evidence>
<dbReference type="InterPro" id="IPR027417">
    <property type="entry name" value="P-loop_NTPase"/>
</dbReference>
<gene>
    <name evidence="6" type="ORF">ZOSMA_2G02470</name>
</gene>
<evidence type="ECO:0000256" key="2">
    <source>
        <dbReference type="ARBA" id="ARBA00023134"/>
    </source>
</evidence>
<dbReference type="Pfam" id="PF00503">
    <property type="entry name" value="G-alpha"/>
    <property type="match status" value="1"/>
</dbReference>
<keyword evidence="7" id="KW-1185">Reference proteome</keyword>
<dbReference type="GO" id="GO:0005737">
    <property type="term" value="C:cytoplasm"/>
    <property type="evidence" value="ECO:0000318"/>
    <property type="project" value="GO_Central"/>
</dbReference>
<dbReference type="Gene3D" id="3.40.50.300">
    <property type="entry name" value="P-loop containing nucleotide triphosphate hydrolases"/>
    <property type="match status" value="1"/>
</dbReference>
<dbReference type="GO" id="GO:0007188">
    <property type="term" value="P:adenylate cyclase-modulating G protein-coupled receptor signaling pathway"/>
    <property type="evidence" value="ECO:0000318"/>
    <property type="project" value="GO_Central"/>
</dbReference>
<keyword evidence="1 4" id="KW-0547">Nucleotide-binding</keyword>
<dbReference type="PRINTS" id="PR00318">
    <property type="entry name" value="GPROTEINA"/>
</dbReference>
<dbReference type="PROSITE" id="PS51882">
    <property type="entry name" value="G_ALPHA"/>
    <property type="match status" value="1"/>
</dbReference>
<accession>A0A0K9PDC9</accession>
<feature type="compositionally biased region" description="Basic and acidic residues" evidence="5">
    <location>
        <begin position="1"/>
        <end position="14"/>
    </location>
</feature>
<dbReference type="GO" id="GO:0031683">
    <property type="term" value="F:G-protein beta/gamma-subunit complex binding"/>
    <property type="evidence" value="ECO:0000318"/>
    <property type="project" value="GO_Central"/>
</dbReference>
<keyword evidence="2 4" id="KW-0342">GTP-binding</keyword>
<feature type="region of interest" description="Disordered" evidence="5">
    <location>
        <begin position="1"/>
        <end position="35"/>
    </location>
</feature>
<comment type="caution">
    <text evidence="6">The sequence shown here is derived from an EMBL/GenBank/DDBJ whole genome shotgun (WGS) entry which is preliminary data.</text>
</comment>
<evidence type="ECO:0000256" key="5">
    <source>
        <dbReference type="SAM" id="MobiDB-lite"/>
    </source>
</evidence>
<dbReference type="OrthoDB" id="5817230at2759"/>
<dbReference type="SMART" id="SM00275">
    <property type="entry name" value="G_alpha"/>
    <property type="match status" value="1"/>
</dbReference>
<reference evidence="7" key="1">
    <citation type="journal article" date="2016" name="Nature">
        <title>The genome of the seagrass Zostera marina reveals angiosperm adaptation to the sea.</title>
        <authorList>
            <person name="Olsen J.L."/>
            <person name="Rouze P."/>
            <person name="Verhelst B."/>
            <person name="Lin Y.-C."/>
            <person name="Bayer T."/>
            <person name="Collen J."/>
            <person name="Dattolo E."/>
            <person name="De Paoli E."/>
            <person name="Dittami S."/>
            <person name="Maumus F."/>
            <person name="Michel G."/>
            <person name="Kersting A."/>
            <person name="Lauritano C."/>
            <person name="Lohaus R."/>
            <person name="Toepel M."/>
            <person name="Tonon T."/>
            <person name="Vanneste K."/>
            <person name="Amirebrahimi M."/>
            <person name="Brakel J."/>
            <person name="Bostroem C."/>
            <person name="Chovatia M."/>
            <person name="Grimwood J."/>
            <person name="Jenkins J.W."/>
            <person name="Jueterbock A."/>
            <person name="Mraz A."/>
            <person name="Stam W.T."/>
            <person name="Tice H."/>
            <person name="Bornberg-Bauer E."/>
            <person name="Green P.J."/>
            <person name="Pearson G.A."/>
            <person name="Procaccini G."/>
            <person name="Duarte C.M."/>
            <person name="Schmutz J."/>
            <person name="Reusch T.B.H."/>
            <person name="Van de Peer Y."/>
        </authorList>
    </citation>
    <scope>NUCLEOTIDE SEQUENCE [LARGE SCALE GENOMIC DNA]</scope>
    <source>
        <strain evidence="7">cv. Finnish</strain>
    </source>
</reference>
<feature type="binding site" evidence="4">
    <location>
        <begin position="688"/>
        <end position="691"/>
    </location>
    <ligand>
        <name>GTP</name>
        <dbReference type="ChEBI" id="CHEBI:37565"/>
    </ligand>
</feature>
<dbReference type="GO" id="GO:0001664">
    <property type="term" value="F:G protein-coupled receptor binding"/>
    <property type="evidence" value="ECO:0000318"/>
    <property type="project" value="GO_Central"/>
</dbReference>
<dbReference type="GO" id="GO:0003924">
    <property type="term" value="F:GTPase activity"/>
    <property type="evidence" value="ECO:0000318"/>
    <property type="project" value="GO_Central"/>
</dbReference>
<keyword evidence="3" id="KW-0807">Transducer</keyword>
<dbReference type="STRING" id="29655.A0A0K9PDC9"/>
<dbReference type="GO" id="GO:0005834">
    <property type="term" value="C:heterotrimeric G-protein complex"/>
    <property type="evidence" value="ECO:0000318"/>
    <property type="project" value="GO_Central"/>
</dbReference>
<dbReference type="EMBL" id="LFYR01000981">
    <property type="protein sequence ID" value="KMZ66237.1"/>
    <property type="molecule type" value="Genomic_DNA"/>
</dbReference>
<evidence type="ECO:0000256" key="4">
    <source>
        <dbReference type="PIRSR" id="PIRSR601019-1"/>
    </source>
</evidence>
<dbReference type="PANTHER" id="PTHR10218">
    <property type="entry name" value="GTP-BINDING PROTEIN ALPHA SUBUNIT"/>
    <property type="match status" value="1"/>
</dbReference>
<dbReference type="GO" id="GO:0005525">
    <property type="term" value="F:GTP binding"/>
    <property type="evidence" value="ECO:0007669"/>
    <property type="project" value="UniProtKB-KW"/>
</dbReference>
<dbReference type="SUPFAM" id="SSF47895">
    <property type="entry name" value="Transducin (alpha subunit), insertion domain"/>
    <property type="match status" value="1"/>
</dbReference>
<dbReference type="PANTHER" id="PTHR10218:SF317">
    <property type="entry name" value="EXTRA-LARGE GUANINE NUCLEOTIDE-BINDING PROTEIN 3-LIKE"/>
    <property type="match status" value="1"/>
</dbReference>
<evidence type="ECO:0000313" key="7">
    <source>
        <dbReference type="Proteomes" id="UP000036987"/>
    </source>
</evidence>
<dbReference type="FunFam" id="3.40.50.300:FF:000720">
    <property type="entry name" value="Guanine nucleotide-binding protein G(k) subunit alpha"/>
    <property type="match status" value="1"/>
</dbReference>